<name>A0ABW2CDU1_9ACTN</name>
<dbReference type="PANTHER" id="PTHR37832">
    <property type="entry name" value="BLL2683 PROTEIN"/>
    <property type="match status" value="1"/>
</dbReference>
<evidence type="ECO:0000313" key="3">
    <source>
        <dbReference type="Proteomes" id="UP001596380"/>
    </source>
</evidence>
<dbReference type="Gene3D" id="3.30.70.100">
    <property type="match status" value="1"/>
</dbReference>
<evidence type="ECO:0000313" key="2">
    <source>
        <dbReference type="EMBL" id="MFC6879298.1"/>
    </source>
</evidence>
<dbReference type="SMART" id="SM00886">
    <property type="entry name" value="Dabb"/>
    <property type="match status" value="1"/>
</dbReference>
<dbReference type="EMBL" id="JBHSXS010000002">
    <property type="protein sequence ID" value="MFC6879298.1"/>
    <property type="molecule type" value="Genomic_DNA"/>
</dbReference>
<dbReference type="InterPro" id="IPR011008">
    <property type="entry name" value="Dimeric_a/b-barrel"/>
</dbReference>
<evidence type="ECO:0000259" key="1">
    <source>
        <dbReference type="PROSITE" id="PS51502"/>
    </source>
</evidence>
<dbReference type="SUPFAM" id="SSF54909">
    <property type="entry name" value="Dimeric alpha+beta barrel"/>
    <property type="match status" value="1"/>
</dbReference>
<keyword evidence="3" id="KW-1185">Reference proteome</keyword>
<dbReference type="PANTHER" id="PTHR37832:SF1">
    <property type="entry name" value="STRESS-RESPONSE A_B BARREL DOMAIN-CONTAINING PROTEIN"/>
    <property type="match status" value="1"/>
</dbReference>
<dbReference type="InterPro" id="IPR013097">
    <property type="entry name" value="Dabb"/>
</dbReference>
<dbReference type="Proteomes" id="UP001596380">
    <property type="component" value="Unassembled WGS sequence"/>
</dbReference>
<protein>
    <submittedName>
        <fullName evidence="2">Dabb family protein</fullName>
    </submittedName>
</protein>
<sequence length="92" mass="10210">MLTHLVLMKFTDAADAPRAKELLESLDGRVAEIRELRVLDVVGSEPSFDLCLITGHASVAELAGYQRHPAHLEVASWLRPRLADRAVVDYES</sequence>
<reference evidence="3" key="1">
    <citation type="journal article" date="2019" name="Int. J. Syst. Evol. Microbiol.">
        <title>The Global Catalogue of Microorganisms (GCM) 10K type strain sequencing project: providing services to taxonomists for standard genome sequencing and annotation.</title>
        <authorList>
            <consortium name="The Broad Institute Genomics Platform"/>
            <consortium name="The Broad Institute Genome Sequencing Center for Infectious Disease"/>
            <person name="Wu L."/>
            <person name="Ma J."/>
        </authorList>
    </citation>
    <scope>NUCLEOTIDE SEQUENCE [LARGE SCALE GENOMIC DNA]</scope>
    <source>
        <strain evidence="3">JCM 3369</strain>
    </source>
</reference>
<comment type="caution">
    <text evidence="2">The sequence shown here is derived from an EMBL/GenBank/DDBJ whole genome shotgun (WGS) entry which is preliminary data.</text>
</comment>
<proteinExistence type="predicted"/>
<dbReference type="PROSITE" id="PS51502">
    <property type="entry name" value="S_R_A_B_BARREL"/>
    <property type="match status" value="1"/>
</dbReference>
<dbReference type="RefSeq" id="WP_160823947.1">
    <property type="nucleotide sequence ID" value="NZ_JBHSXE010000001.1"/>
</dbReference>
<organism evidence="2 3">
    <name type="scientific">Actinomadura yumaensis</name>
    <dbReference type="NCBI Taxonomy" id="111807"/>
    <lineage>
        <taxon>Bacteria</taxon>
        <taxon>Bacillati</taxon>
        <taxon>Actinomycetota</taxon>
        <taxon>Actinomycetes</taxon>
        <taxon>Streptosporangiales</taxon>
        <taxon>Thermomonosporaceae</taxon>
        <taxon>Actinomadura</taxon>
    </lineage>
</organism>
<gene>
    <name evidence="2" type="ORF">ACFQKB_05915</name>
</gene>
<dbReference type="Pfam" id="PF07876">
    <property type="entry name" value="Dabb"/>
    <property type="match status" value="1"/>
</dbReference>
<feature type="domain" description="Stress-response A/B barrel" evidence="1">
    <location>
        <begin position="2"/>
        <end position="90"/>
    </location>
</feature>
<accession>A0ABW2CDU1</accession>